<feature type="compositionally biased region" description="Polar residues" evidence="1">
    <location>
        <begin position="78"/>
        <end position="121"/>
    </location>
</feature>
<protein>
    <submittedName>
        <fullName evidence="2">Uncharacterized protein</fullName>
    </submittedName>
</protein>
<feature type="region of interest" description="Disordered" evidence="1">
    <location>
        <begin position="1"/>
        <end position="201"/>
    </location>
</feature>
<feature type="region of interest" description="Disordered" evidence="1">
    <location>
        <begin position="260"/>
        <end position="323"/>
    </location>
</feature>
<dbReference type="EMBL" id="JAGQLJ010000041">
    <property type="protein sequence ID" value="MCA9381008.1"/>
    <property type="molecule type" value="Genomic_DNA"/>
</dbReference>
<evidence type="ECO:0000313" key="3">
    <source>
        <dbReference type="Proteomes" id="UP000775877"/>
    </source>
</evidence>
<feature type="compositionally biased region" description="Polar residues" evidence="1">
    <location>
        <begin position="173"/>
        <end position="201"/>
    </location>
</feature>
<gene>
    <name evidence="2" type="ORF">KC678_01980</name>
</gene>
<organism evidence="2 3">
    <name type="scientific">Candidatus Dojkabacteria bacterium</name>
    <dbReference type="NCBI Taxonomy" id="2099670"/>
    <lineage>
        <taxon>Bacteria</taxon>
        <taxon>Candidatus Dojkabacteria</taxon>
    </lineage>
</organism>
<dbReference type="AlphaFoldDB" id="A0A955ICI4"/>
<reference evidence="2" key="1">
    <citation type="submission" date="2020-04" db="EMBL/GenBank/DDBJ databases">
        <authorList>
            <person name="Zhang T."/>
        </authorList>
    </citation>
    <scope>NUCLEOTIDE SEQUENCE</scope>
    <source>
        <strain evidence="2">HKST-UBA13</strain>
    </source>
</reference>
<sequence>MGLLDFISGDKDKDDQASKQAASPSLEPVGNTAPAANASDTSMTPVQPATDSNNTQPNIQQTITPSPGLRSVPAVSPNLDTSIQNNTVNDYGTDMLSGNNPVQQTPSQEQPTMPQEPTGNPASPMPIPEYVQPSDVNPQEMAAKTSDPYSQNAVAQMQDPAHMLAEQPVESGAQPTDNSMQDQVENNPTQSITVPDATDMSNNQSLETTLQDNSMQQQTPELGTVPEIVPAENLTEVNNDQNNTEVNQMPSTMTNNEEIEQQPVQPVEENNSPTQPVNNNPETISEIIDQKTEESNPVEPQEEKPNVLDINTTNNVESTSNNSAKNKQLFSKLGFLGLENAGQDYQEFKSTIQELLNKKYEVTIDSQSGLGQAAIEAANESGNKITGVYLQSFLNQNNQTPKSSSLEVSIIYSNYLEKLKHFIKESRVFVFMTMPGTEILSMFTTAIHLSKLYGAASKPIICIGDDWHNILDQISVLANLTPEDKQKIKVISKSSELEQALTEIQNSYSEDSSGANLPKVVDRRVQGDEKDLMLY</sequence>
<feature type="compositionally biased region" description="Low complexity" evidence="1">
    <location>
        <begin position="261"/>
        <end position="271"/>
    </location>
</feature>
<feature type="compositionally biased region" description="Polar residues" evidence="1">
    <location>
        <begin position="272"/>
        <end position="283"/>
    </location>
</feature>
<proteinExistence type="predicted"/>
<dbReference type="Gene3D" id="3.40.50.450">
    <property type="match status" value="1"/>
</dbReference>
<comment type="caution">
    <text evidence="2">The sequence shown here is derived from an EMBL/GenBank/DDBJ whole genome shotgun (WGS) entry which is preliminary data.</text>
</comment>
<reference evidence="2" key="2">
    <citation type="journal article" date="2021" name="Microbiome">
        <title>Successional dynamics and alternative stable states in a saline activated sludge microbial community over 9 years.</title>
        <authorList>
            <person name="Wang Y."/>
            <person name="Ye J."/>
            <person name="Ju F."/>
            <person name="Liu L."/>
            <person name="Boyd J.A."/>
            <person name="Deng Y."/>
            <person name="Parks D.H."/>
            <person name="Jiang X."/>
            <person name="Yin X."/>
            <person name="Woodcroft B.J."/>
            <person name="Tyson G.W."/>
            <person name="Hugenholtz P."/>
            <person name="Polz M.F."/>
            <person name="Zhang T."/>
        </authorList>
    </citation>
    <scope>NUCLEOTIDE SEQUENCE</scope>
    <source>
        <strain evidence="2">HKST-UBA13</strain>
    </source>
</reference>
<feature type="compositionally biased region" description="Basic and acidic residues" evidence="1">
    <location>
        <begin position="8"/>
        <end position="17"/>
    </location>
</feature>
<accession>A0A955ICI4</accession>
<evidence type="ECO:0000256" key="1">
    <source>
        <dbReference type="SAM" id="MobiDB-lite"/>
    </source>
</evidence>
<dbReference type="SUPFAM" id="SSF102405">
    <property type="entry name" value="MCP/YpsA-like"/>
    <property type="match status" value="1"/>
</dbReference>
<evidence type="ECO:0000313" key="2">
    <source>
        <dbReference type="EMBL" id="MCA9381008.1"/>
    </source>
</evidence>
<feature type="compositionally biased region" description="Polar residues" evidence="1">
    <location>
        <begin position="38"/>
        <end position="65"/>
    </location>
</feature>
<dbReference type="Proteomes" id="UP000775877">
    <property type="component" value="Unassembled WGS sequence"/>
</dbReference>
<name>A0A955ICI4_9BACT</name>
<feature type="compositionally biased region" description="Low complexity" evidence="1">
    <location>
        <begin position="311"/>
        <end position="323"/>
    </location>
</feature>